<evidence type="ECO:0000256" key="5">
    <source>
        <dbReference type="SAM" id="SignalP"/>
    </source>
</evidence>
<organism evidence="6 7">
    <name type="scientific">Manihot esculenta</name>
    <name type="common">Cassava</name>
    <name type="synonym">Jatropha manihot</name>
    <dbReference type="NCBI Taxonomy" id="3983"/>
    <lineage>
        <taxon>Eukaryota</taxon>
        <taxon>Viridiplantae</taxon>
        <taxon>Streptophyta</taxon>
        <taxon>Embryophyta</taxon>
        <taxon>Tracheophyta</taxon>
        <taxon>Spermatophyta</taxon>
        <taxon>Magnoliopsida</taxon>
        <taxon>eudicotyledons</taxon>
        <taxon>Gunneridae</taxon>
        <taxon>Pentapetalae</taxon>
        <taxon>rosids</taxon>
        <taxon>fabids</taxon>
        <taxon>Malpighiales</taxon>
        <taxon>Euphorbiaceae</taxon>
        <taxon>Crotonoideae</taxon>
        <taxon>Manihoteae</taxon>
        <taxon>Manihot</taxon>
    </lineage>
</organism>
<protein>
    <submittedName>
        <fullName evidence="6">Uncharacterized protein</fullName>
    </submittedName>
</protein>
<comment type="subcellular location">
    <subcellularLocation>
        <location evidence="1">Secreted</location>
        <location evidence="1">Extracellular space</location>
    </subcellularLocation>
</comment>
<keyword evidence="7" id="KW-1185">Reference proteome</keyword>
<feature type="signal peptide" evidence="5">
    <location>
        <begin position="1"/>
        <end position="30"/>
    </location>
</feature>
<dbReference type="PANTHER" id="PTHR33599">
    <property type="entry name" value="PROTEIN IDA-LIKE 5"/>
    <property type="match status" value="1"/>
</dbReference>
<dbReference type="Proteomes" id="UP000091857">
    <property type="component" value="Chromosome 8"/>
</dbReference>
<dbReference type="InterPro" id="IPR039639">
    <property type="entry name" value="IDA-like"/>
</dbReference>
<gene>
    <name evidence="6" type="ORF">MANES_08G158400v8</name>
</gene>
<dbReference type="AlphaFoldDB" id="A0A2C9VJ28"/>
<name>A0A2C9VJ28_MANES</name>
<feature type="compositionally biased region" description="Basic and acidic residues" evidence="4">
    <location>
        <begin position="64"/>
        <end position="77"/>
    </location>
</feature>
<comment type="caution">
    <text evidence="6">The sequence shown here is derived from an EMBL/GenBank/DDBJ whole genome shotgun (WGS) entry which is preliminary data.</text>
</comment>
<evidence type="ECO:0000313" key="6">
    <source>
        <dbReference type="EMBL" id="OAY44533.1"/>
    </source>
</evidence>
<evidence type="ECO:0000313" key="7">
    <source>
        <dbReference type="Proteomes" id="UP000091857"/>
    </source>
</evidence>
<dbReference type="GO" id="GO:0010227">
    <property type="term" value="P:floral organ abscission"/>
    <property type="evidence" value="ECO:0007669"/>
    <property type="project" value="InterPro"/>
</dbReference>
<feature type="compositionally biased region" description="Gly residues" evidence="4">
    <location>
        <begin position="78"/>
        <end position="91"/>
    </location>
</feature>
<reference evidence="7" key="1">
    <citation type="journal article" date="2016" name="Nat. Biotechnol.">
        <title>Sequencing wild and cultivated cassava and related species reveals extensive interspecific hybridization and genetic diversity.</title>
        <authorList>
            <person name="Bredeson J.V."/>
            <person name="Lyons J.B."/>
            <person name="Prochnik S.E."/>
            <person name="Wu G.A."/>
            <person name="Ha C.M."/>
            <person name="Edsinger-Gonzales E."/>
            <person name="Grimwood J."/>
            <person name="Schmutz J."/>
            <person name="Rabbi I.Y."/>
            <person name="Egesi C."/>
            <person name="Nauluvula P."/>
            <person name="Lebot V."/>
            <person name="Ndunguru J."/>
            <person name="Mkamilo G."/>
            <person name="Bart R.S."/>
            <person name="Setter T.L."/>
            <person name="Gleadow R.M."/>
            <person name="Kulakow P."/>
            <person name="Ferguson M.E."/>
            <person name="Rounsley S."/>
            <person name="Rokhsar D.S."/>
        </authorList>
    </citation>
    <scope>NUCLEOTIDE SEQUENCE [LARGE SCALE GENOMIC DNA]</scope>
    <source>
        <strain evidence="7">cv. AM560-2</strain>
    </source>
</reference>
<dbReference type="EMBL" id="CM004394">
    <property type="protein sequence ID" value="OAY44533.1"/>
    <property type="molecule type" value="Genomic_DNA"/>
</dbReference>
<accession>A0A2C9VJ28</accession>
<evidence type="ECO:0000256" key="2">
    <source>
        <dbReference type="ARBA" id="ARBA00022525"/>
    </source>
</evidence>
<dbReference type="PANTHER" id="PTHR33599:SF23">
    <property type="match status" value="1"/>
</dbReference>
<dbReference type="Gramene" id="Manes.08G158400.1.v8.1">
    <property type="protein sequence ID" value="Manes.08G158400.1.v8.1.CDS.1"/>
    <property type="gene ID" value="Manes.08G158400.v8.1"/>
</dbReference>
<dbReference type="OMA" id="MAWNHSI"/>
<dbReference type="GO" id="GO:0005576">
    <property type="term" value="C:extracellular region"/>
    <property type="evidence" value="ECO:0007669"/>
    <property type="project" value="UniProtKB-SubCell"/>
</dbReference>
<keyword evidence="3 5" id="KW-0732">Signal</keyword>
<feature type="region of interest" description="Disordered" evidence="4">
    <location>
        <begin position="50"/>
        <end position="91"/>
    </location>
</feature>
<sequence>MAAKPSIVFVTISLHLFLFLIALFSSTTSGAIYRLHTSRHVFPSTTFGVLPKGSPIPPSGPSKRHNDYGPDAPEKDGGSGGGGSGSGGVSP</sequence>
<evidence type="ECO:0000256" key="4">
    <source>
        <dbReference type="SAM" id="MobiDB-lite"/>
    </source>
</evidence>
<proteinExistence type="predicted"/>
<evidence type="ECO:0000256" key="1">
    <source>
        <dbReference type="ARBA" id="ARBA00004239"/>
    </source>
</evidence>
<evidence type="ECO:0000256" key="3">
    <source>
        <dbReference type="ARBA" id="ARBA00022729"/>
    </source>
</evidence>
<keyword evidence="2" id="KW-0964">Secreted</keyword>
<feature type="chain" id="PRO_5012044913" evidence="5">
    <location>
        <begin position="31"/>
        <end position="91"/>
    </location>
</feature>